<feature type="domain" description="START" evidence="1">
    <location>
        <begin position="3"/>
        <end position="175"/>
    </location>
</feature>
<gene>
    <name evidence="2" type="ORF">GCM10022277_02910</name>
</gene>
<evidence type="ECO:0000259" key="1">
    <source>
        <dbReference type="Pfam" id="PF01852"/>
    </source>
</evidence>
<reference evidence="3" key="1">
    <citation type="journal article" date="2019" name="Int. J. Syst. Evol. Microbiol.">
        <title>The Global Catalogue of Microorganisms (GCM) 10K type strain sequencing project: providing services to taxonomists for standard genome sequencing and annotation.</title>
        <authorList>
            <consortium name="The Broad Institute Genomics Platform"/>
            <consortium name="The Broad Institute Genome Sequencing Center for Infectious Disease"/>
            <person name="Wu L."/>
            <person name="Ma J."/>
        </authorList>
    </citation>
    <scope>NUCLEOTIDE SEQUENCE [LARGE SCALE GENOMIC DNA]</scope>
    <source>
        <strain evidence="3">JCM 17551</strain>
    </source>
</reference>
<dbReference type="SUPFAM" id="SSF55961">
    <property type="entry name" value="Bet v1-like"/>
    <property type="match status" value="1"/>
</dbReference>
<comment type="caution">
    <text evidence="2">The sequence shown here is derived from an EMBL/GenBank/DDBJ whole genome shotgun (WGS) entry which is preliminary data.</text>
</comment>
<name>A0ABP7M3Y4_9GAMM</name>
<dbReference type="EMBL" id="BAABBN010000004">
    <property type="protein sequence ID" value="GAA3911694.1"/>
    <property type="molecule type" value="Genomic_DNA"/>
</dbReference>
<protein>
    <submittedName>
        <fullName evidence="2">START domain-containing protein</fullName>
    </submittedName>
</protein>
<sequence>MCASLSGAVFADSEWKLTKEQDNILLYTSDNSEHTYATRIEAVIPAPLEAIVDAIEDPEACSDWLFRCQTAKTINQKESAHQYTYYIRDYPFPLKDRHGVIEISRSFNDLGQFVLNLKLMPTMTPEDTTLIVPEQFEASITLTKTSQTHSTIILEHRLNPGGKIPAWLKKSLHEEFPFKSVRGLIESAQRKQISRSQSALSKSFAAM</sequence>
<accession>A0ABP7M3Y4</accession>
<organism evidence="2 3">
    <name type="scientific">Litoribacillus peritrichatus</name>
    <dbReference type="NCBI Taxonomy" id="718191"/>
    <lineage>
        <taxon>Bacteria</taxon>
        <taxon>Pseudomonadati</taxon>
        <taxon>Pseudomonadota</taxon>
        <taxon>Gammaproteobacteria</taxon>
        <taxon>Oceanospirillales</taxon>
        <taxon>Oceanospirillaceae</taxon>
        <taxon>Litoribacillus</taxon>
    </lineage>
</organism>
<dbReference type="Gene3D" id="3.30.530.20">
    <property type="match status" value="1"/>
</dbReference>
<keyword evidence="3" id="KW-1185">Reference proteome</keyword>
<evidence type="ECO:0000313" key="3">
    <source>
        <dbReference type="Proteomes" id="UP001501565"/>
    </source>
</evidence>
<dbReference type="InterPro" id="IPR023393">
    <property type="entry name" value="START-like_dom_sf"/>
</dbReference>
<proteinExistence type="predicted"/>
<dbReference type="Pfam" id="PF01852">
    <property type="entry name" value="START"/>
    <property type="match status" value="1"/>
</dbReference>
<evidence type="ECO:0000313" key="2">
    <source>
        <dbReference type="EMBL" id="GAA3911694.1"/>
    </source>
</evidence>
<dbReference type="InterPro" id="IPR002913">
    <property type="entry name" value="START_lipid-bd_dom"/>
</dbReference>
<dbReference type="Proteomes" id="UP001501565">
    <property type="component" value="Unassembled WGS sequence"/>
</dbReference>